<comment type="similarity">
    <text evidence="1">Belongs to the D-isomer specific 2-hydroxyacid dehydrogenase family.</text>
</comment>
<protein>
    <submittedName>
        <fullName evidence="5">3-phosphoglycerate dehydrogenase</fullName>
    </submittedName>
</protein>
<evidence type="ECO:0000313" key="6">
    <source>
        <dbReference type="Proteomes" id="UP001518990"/>
    </source>
</evidence>
<reference evidence="5 6" key="1">
    <citation type="submission" date="2020-09" db="EMBL/GenBank/DDBJ databases">
        <title>Roseomonas.</title>
        <authorList>
            <person name="Zhu W."/>
        </authorList>
    </citation>
    <scope>NUCLEOTIDE SEQUENCE [LARGE SCALE GENOMIC DNA]</scope>
    <source>
        <strain evidence="5 6">1311</strain>
    </source>
</reference>
<keyword evidence="3" id="KW-0520">NAD</keyword>
<dbReference type="EMBL" id="JACTNF010000019">
    <property type="protein sequence ID" value="MBO1076223.1"/>
    <property type="molecule type" value="Genomic_DNA"/>
</dbReference>
<feature type="domain" description="D-isomer specific 2-hydroxyacid dehydrogenase NAD-binding" evidence="4">
    <location>
        <begin position="110"/>
        <end position="279"/>
    </location>
</feature>
<dbReference type="PANTHER" id="PTHR43761">
    <property type="entry name" value="D-ISOMER SPECIFIC 2-HYDROXYACID DEHYDROGENASE FAMILY PROTEIN (AFU_ORTHOLOGUE AFUA_1G13630)"/>
    <property type="match status" value="1"/>
</dbReference>
<dbReference type="PROSITE" id="PS00671">
    <property type="entry name" value="D_2_HYDROXYACID_DH_3"/>
    <property type="match status" value="1"/>
</dbReference>
<dbReference type="InterPro" id="IPR029753">
    <property type="entry name" value="D-isomer_DH_CS"/>
</dbReference>
<dbReference type="InterPro" id="IPR006140">
    <property type="entry name" value="D-isomer_DH_NAD-bd"/>
</dbReference>
<evidence type="ECO:0000259" key="4">
    <source>
        <dbReference type="Pfam" id="PF02826"/>
    </source>
</evidence>
<dbReference type="SUPFAM" id="SSF51735">
    <property type="entry name" value="NAD(P)-binding Rossmann-fold domains"/>
    <property type="match status" value="1"/>
</dbReference>
<sequence length="304" mass="32583">MRAVFVDANPTLGAVAERLRRADDVALQVNLQPDIKPPAIPAAMGDAEIAIIDHTYLPTDIARQCAGLKHVVFLGTGARSYMSPEELAGLGIEVHIIKGYGDTAVAECAFALMWASAKGLARMDREMRAGNWLRTDGMQLTGKTVGLLGFGGIAQEMARLSLGAGMKVLAWNRSPKTCPGVEFVPLERLLAESHILSVHLLLNDETRGFLSRERIAMLRDGAILINTARGAVVDEAAMLEALASGKLGHAGLDVFDIEPLPADHPLTRMPNVTLSAHSAFRTPEAGDNLIEAALEHCRRISRAG</sequence>
<dbReference type="RefSeq" id="WP_207449014.1">
    <property type="nucleotide sequence ID" value="NZ_CP061091.1"/>
</dbReference>
<keyword evidence="2" id="KW-0560">Oxidoreductase</keyword>
<evidence type="ECO:0000313" key="5">
    <source>
        <dbReference type="EMBL" id="MBO1076223.1"/>
    </source>
</evidence>
<name>A0ABS3KFI9_9PROT</name>
<evidence type="ECO:0000256" key="3">
    <source>
        <dbReference type="ARBA" id="ARBA00023027"/>
    </source>
</evidence>
<dbReference type="PANTHER" id="PTHR43761:SF1">
    <property type="entry name" value="D-ISOMER SPECIFIC 2-HYDROXYACID DEHYDROGENASE CATALYTIC DOMAIN-CONTAINING PROTEIN-RELATED"/>
    <property type="match status" value="1"/>
</dbReference>
<dbReference type="InterPro" id="IPR050418">
    <property type="entry name" value="D-iso_2-hydroxyacid_DH_PdxB"/>
</dbReference>
<comment type="caution">
    <text evidence="5">The sequence shown here is derived from an EMBL/GenBank/DDBJ whole genome shotgun (WGS) entry which is preliminary data.</text>
</comment>
<accession>A0ABS3KFI9</accession>
<dbReference type="Gene3D" id="3.40.50.720">
    <property type="entry name" value="NAD(P)-binding Rossmann-like Domain"/>
    <property type="match status" value="2"/>
</dbReference>
<evidence type="ECO:0000256" key="2">
    <source>
        <dbReference type="ARBA" id="ARBA00023002"/>
    </source>
</evidence>
<gene>
    <name evidence="5" type="ORF">IAI60_16530</name>
</gene>
<dbReference type="Proteomes" id="UP001518990">
    <property type="component" value="Unassembled WGS sequence"/>
</dbReference>
<dbReference type="Pfam" id="PF02826">
    <property type="entry name" value="2-Hacid_dh_C"/>
    <property type="match status" value="1"/>
</dbReference>
<organism evidence="5 6">
    <name type="scientific">Roseomonas marmotae</name>
    <dbReference type="NCBI Taxonomy" id="2768161"/>
    <lineage>
        <taxon>Bacteria</taxon>
        <taxon>Pseudomonadati</taxon>
        <taxon>Pseudomonadota</taxon>
        <taxon>Alphaproteobacteria</taxon>
        <taxon>Acetobacterales</taxon>
        <taxon>Roseomonadaceae</taxon>
        <taxon>Roseomonas</taxon>
    </lineage>
</organism>
<dbReference type="InterPro" id="IPR036291">
    <property type="entry name" value="NAD(P)-bd_dom_sf"/>
</dbReference>
<dbReference type="SUPFAM" id="SSF52283">
    <property type="entry name" value="Formate/glycerate dehydrogenase catalytic domain-like"/>
    <property type="match status" value="1"/>
</dbReference>
<proteinExistence type="inferred from homology"/>
<keyword evidence="6" id="KW-1185">Reference proteome</keyword>
<evidence type="ECO:0000256" key="1">
    <source>
        <dbReference type="ARBA" id="ARBA00005854"/>
    </source>
</evidence>